<dbReference type="Pfam" id="PF12697">
    <property type="entry name" value="Abhydrolase_6"/>
    <property type="match status" value="1"/>
</dbReference>
<evidence type="ECO:0000259" key="1">
    <source>
        <dbReference type="Pfam" id="PF12697"/>
    </source>
</evidence>
<dbReference type="GO" id="GO:0016787">
    <property type="term" value="F:hydrolase activity"/>
    <property type="evidence" value="ECO:0007669"/>
    <property type="project" value="UniProtKB-KW"/>
</dbReference>
<dbReference type="Proteomes" id="UP001601303">
    <property type="component" value="Unassembled WGS sequence"/>
</dbReference>
<organism evidence="2 3">
    <name type="scientific">Streptomyces hokutonensis</name>
    <dbReference type="NCBI Taxonomy" id="1306990"/>
    <lineage>
        <taxon>Bacteria</taxon>
        <taxon>Bacillati</taxon>
        <taxon>Actinomycetota</taxon>
        <taxon>Actinomycetes</taxon>
        <taxon>Kitasatosporales</taxon>
        <taxon>Streptomycetaceae</taxon>
        <taxon>Streptomyces</taxon>
    </lineage>
</organism>
<dbReference type="PANTHER" id="PTHR37017:SF11">
    <property type="entry name" value="ESTERASE_LIPASE_THIOESTERASE DOMAIN-CONTAINING PROTEIN"/>
    <property type="match status" value="1"/>
</dbReference>
<dbReference type="SUPFAM" id="SSF53474">
    <property type="entry name" value="alpha/beta-Hydrolases"/>
    <property type="match status" value="1"/>
</dbReference>
<reference evidence="2 3" key="1">
    <citation type="submission" date="2024-10" db="EMBL/GenBank/DDBJ databases">
        <title>The Natural Products Discovery Center: Release of the First 8490 Sequenced Strains for Exploring Actinobacteria Biosynthetic Diversity.</title>
        <authorList>
            <person name="Kalkreuter E."/>
            <person name="Kautsar S.A."/>
            <person name="Yang D."/>
            <person name="Bader C.D."/>
            <person name="Teijaro C.N."/>
            <person name="Fluegel L."/>
            <person name="Davis C.M."/>
            <person name="Simpson J.R."/>
            <person name="Lauterbach L."/>
            <person name="Steele A.D."/>
            <person name="Gui C."/>
            <person name="Meng S."/>
            <person name="Li G."/>
            <person name="Viehrig K."/>
            <person name="Ye F."/>
            <person name="Su P."/>
            <person name="Kiefer A.F."/>
            <person name="Nichols A."/>
            <person name="Cepeda A.J."/>
            <person name="Yan W."/>
            <person name="Fan B."/>
            <person name="Jiang Y."/>
            <person name="Adhikari A."/>
            <person name="Zheng C.-J."/>
            <person name="Schuster L."/>
            <person name="Cowan T.M."/>
            <person name="Smanski M.J."/>
            <person name="Chevrette M.G."/>
            <person name="De Carvalho L.P.S."/>
            <person name="Shen B."/>
        </authorList>
    </citation>
    <scope>NUCLEOTIDE SEQUENCE [LARGE SCALE GENOMIC DNA]</scope>
    <source>
        <strain evidence="2 3">NPDC006488</strain>
    </source>
</reference>
<keyword evidence="3" id="KW-1185">Reference proteome</keyword>
<evidence type="ECO:0000313" key="3">
    <source>
        <dbReference type="Proteomes" id="UP001601303"/>
    </source>
</evidence>
<feature type="domain" description="AB hydrolase-1" evidence="1">
    <location>
        <begin position="10"/>
        <end position="222"/>
    </location>
</feature>
<proteinExistence type="predicted"/>
<dbReference type="RefSeq" id="WP_388103302.1">
    <property type="nucleotide sequence ID" value="NZ_JBIAHM010000002.1"/>
</dbReference>
<evidence type="ECO:0000313" key="2">
    <source>
        <dbReference type="EMBL" id="MFE9598148.1"/>
    </source>
</evidence>
<name>A0ABW6LYE2_9ACTN</name>
<dbReference type="InterPro" id="IPR029058">
    <property type="entry name" value="AB_hydrolase_fold"/>
</dbReference>
<gene>
    <name evidence="2" type="ORF">ACFYNQ_06145</name>
</gene>
<dbReference type="Gene3D" id="3.40.50.1820">
    <property type="entry name" value="alpha/beta hydrolase"/>
    <property type="match status" value="1"/>
</dbReference>
<dbReference type="InterPro" id="IPR052897">
    <property type="entry name" value="Sec-Metab_Biosynth_Hydrolase"/>
</dbReference>
<protein>
    <submittedName>
        <fullName evidence="2">Alpha/beta fold hydrolase</fullName>
    </submittedName>
</protein>
<dbReference type="PANTHER" id="PTHR37017">
    <property type="entry name" value="AB HYDROLASE-1 DOMAIN-CONTAINING PROTEIN-RELATED"/>
    <property type="match status" value="1"/>
</dbReference>
<dbReference type="EMBL" id="JBIAHM010000002">
    <property type="protein sequence ID" value="MFE9598148.1"/>
    <property type="molecule type" value="Genomic_DNA"/>
</dbReference>
<sequence length="234" mass="24376">MSENTQLKNIVLVHGGFVDGSGWQGVHTVLSKQGYRVSIVQNPTLSLGGDVAATHQLLEALDGPALLVGHSYGGTVITQAGNHEKVSGLVYITAFAPDKGESVNTLIADPAPGDPVPPILPPRDGFLFLDRDKFAASFAADVPGELAAFMADSQVPWGVAALGGVVTEAAWQTKPSWYLVATDDRMIPPTAQRAMSERAGATVTETPGSHAVYVSNPTAVAAIIHQAAQTLSGR</sequence>
<dbReference type="InterPro" id="IPR000073">
    <property type="entry name" value="AB_hydrolase_1"/>
</dbReference>
<keyword evidence="2" id="KW-0378">Hydrolase</keyword>
<accession>A0ABW6LYE2</accession>
<comment type="caution">
    <text evidence="2">The sequence shown here is derived from an EMBL/GenBank/DDBJ whole genome shotgun (WGS) entry which is preliminary data.</text>
</comment>